<dbReference type="Proteomes" id="UP000031668">
    <property type="component" value="Unassembled WGS sequence"/>
</dbReference>
<gene>
    <name evidence="1" type="ORF">RF11_10919</name>
</gene>
<sequence length="101" mass="11634">MYSIDVMKDINDPSTMIELKFMKDIPSPPSVLFMSIILKYYDLTNLSLLDTQEERYNLGVANCGERSSFSFSYAKTKGKRIDSFYLAISHLTHARLLKIIE</sequence>
<organism evidence="1 2">
    <name type="scientific">Thelohanellus kitauei</name>
    <name type="common">Myxosporean</name>
    <dbReference type="NCBI Taxonomy" id="669202"/>
    <lineage>
        <taxon>Eukaryota</taxon>
        <taxon>Metazoa</taxon>
        <taxon>Cnidaria</taxon>
        <taxon>Myxozoa</taxon>
        <taxon>Myxosporea</taxon>
        <taxon>Bivalvulida</taxon>
        <taxon>Platysporina</taxon>
        <taxon>Myxobolidae</taxon>
        <taxon>Thelohanellus</taxon>
    </lineage>
</organism>
<dbReference type="EMBL" id="JWZT01002833">
    <property type="protein sequence ID" value="KII68522.1"/>
    <property type="molecule type" value="Genomic_DNA"/>
</dbReference>
<comment type="caution">
    <text evidence="1">The sequence shown here is derived from an EMBL/GenBank/DDBJ whole genome shotgun (WGS) entry which is preliminary data.</text>
</comment>
<keyword evidence="2" id="KW-1185">Reference proteome</keyword>
<evidence type="ECO:0000313" key="1">
    <source>
        <dbReference type="EMBL" id="KII68522.1"/>
    </source>
</evidence>
<protein>
    <submittedName>
        <fullName evidence="1">Uncharacterized protein</fullName>
    </submittedName>
</protein>
<evidence type="ECO:0000313" key="2">
    <source>
        <dbReference type="Proteomes" id="UP000031668"/>
    </source>
</evidence>
<proteinExistence type="predicted"/>
<reference evidence="1 2" key="1">
    <citation type="journal article" date="2014" name="Genome Biol. Evol.">
        <title>The genome of the myxosporean Thelohanellus kitauei shows adaptations to nutrient acquisition within its fish host.</title>
        <authorList>
            <person name="Yang Y."/>
            <person name="Xiong J."/>
            <person name="Zhou Z."/>
            <person name="Huo F."/>
            <person name="Miao W."/>
            <person name="Ran C."/>
            <person name="Liu Y."/>
            <person name="Zhang J."/>
            <person name="Feng J."/>
            <person name="Wang M."/>
            <person name="Wang M."/>
            <person name="Wang L."/>
            <person name="Yao B."/>
        </authorList>
    </citation>
    <scope>NUCLEOTIDE SEQUENCE [LARGE SCALE GENOMIC DNA]</scope>
    <source>
        <strain evidence="1">Wuqing</strain>
    </source>
</reference>
<name>A0A0C2N3S1_THEKT</name>
<accession>A0A0C2N3S1</accession>
<dbReference type="AlphaFoldDB" id="A0A0C2N3S1"/>